<dbReference type="EC" id="3.5.1.28" evidence="3"/>
<evidence type="ECO:0000313" key="4">
    <source>
        <dbReference type="Proteomes" id="UP000004226"/>
    </source>
</evidence>
<keyword evidence="1 3" id="KW-0378">Hydrolase</keyword>
<dbReference type="InterPro" id="IPR050695">
    <property type="entry name" value="N-acetylmuramoyl_amidase_3"/>
</dbReference>
<dbReference type="InterPro" id="IPR002508">
    <property type="entry name" value="MurNAc-LAA_cat"/>
</dbReference>
<reference evidence="3 4" key="1">
    <citation type="submission" date="2009-10" db="EMBL/GenBank/DDBJ databases">
        <authorList>
            <person name="Harkins D.M."/>
            <person name="Madupu R."/>
            <person name="Durkin A.S."/>
            <person name="Torralba M."/>
            <person name="Methe B."/>
            <person name="Sutton G.G."/>
            <person name="Strausberg R.L."/>
            <person name="Nelson K.E."/>
        </authorList>
    </citation>
    <scope>NUCLEOTIDE SEQUENCE [LARGE SCALE GENOMIC DNA]</scope>
    <source>
        <strain evidence="3 4">F0264</strain>
    </source>
</reference>
<evidence type="ECO:0000259" key="2">
    <source>
        <dbReference type="SMART" id="SM00646"/>
    </source>
</evidence>
<dbReference type="GO" id="GO:0008745">
    <property type="term" value="F:N-acetylmuramoyl-L-alanine amidase activity"/>
    <property type="evidence" value="ECO:0007669"/>
    <property type="project" value="UniProtKB-EC"/>
</dbReference>
<dbReference type="GO" id="GO:0009253">
    <property type="term" value="P:peptidoglycan catabolic process"/>
    <property type="evidence" value="ECO:0007669"/>
    <property type="project" value="InterPro"/>
</dbReference>
<dbReference type="GO" id="GO:0030288">
    <property type="term" value="C:outer membrane-bounded periplasmic space"/>
    <property type="evidence" value="ECO:0007669"/>
    <property type="project" value="TreeGrafter"/>
</dbReference>
<comment type="caution">
    <text evidence="3">The sequence shown here is derived from an EMBL/GenBank/DDBJ whole genome shotgun (WGS) entry which is preliminary data.</text>
</comment>
<dbReference type="eggNOG" id="COG0860">
    <property type="taxonomic scope" value="Bacteria"/>
</dbReference>
<dbReference type="Gene3D" id="3.40.630.40">
    <property type="entry name" value="Zn-dependent exopeptidases"/>
    <property type="match status" value="1"/>
</dbReference>
<dbReference type="SMART" id="SM00646">
    <property type="entry name" value="Ami_3"/>
    <property type="match status" value="1"/>
</dbReference>
<accession>D0GNW0</accession>
<keyword evidence="4" id="KW-1185">Reference proteome</keyword>
<name>D0GNW0_9FUSO</name>
<proteinExistence type="predicted"/>
<dbReference type="Pfam" id="PF01520">
    <property type="entry name" value="Amidase_3"/>
    <property type="match status" value="1"/>
</dbReference>
<evidence type="ECO:0000313" key="3">
    <source>
        <dbReference type="EMBL" id="EEY34217.1"/>
    </source>
</evidence>
<sequence>MRKICVIIGHGGNDSGAVNIHTGDTELKYNTGLSVMVADLLRNRGYNVDIYNRGYARVENVPELNAKKYDLFISLHCNSFNEQANGTEMLYWSTSSRSKKLAQSLQDEVVKTFSLTDRGIKPKVNGDRGAYLLKKTNAPCVILEPFFIDNMHDLEVGKAKKQEYSQAIVNGIDKYFNN</sequence>
<dbReference type="CDD" id="cd02696">
    <property type="entry name" value="MurNAc-LAA"/>
    <property type="match status" value="1"/>
</dbReference>
<dbReference type="EMBL" id="ADAD01000177">
    <property type="protein sequence ID" value="EEY34217.1"/>
    <property type="molecule type" value="Genomic_DNA"/>
</dbReference>
<dbReference type="Proteomes" id="UP000004226">
    <property type="component" value="Unassembled WGS sequence"/>
</dbReference>
<dbReference type="AlphaFoldDB" id="D0GNW0"/>
<dbReference type="SUPFAM" id="SSF53187">
    <property type="entry name" value="Zn-dependent exopeptidases"/>
    <property type="match status" value="1"/>
</dbReference>
<dbReference type="PANTHER" id="PTHR30404">
    <property type="entry name" value="N-ACETYLMURAMOYL-L-ALANINE AMIDASE"/>
    <property type="match status" value="1"/>
</dbReference>
<evidence type="ECO:0000256" key="1">
    <source>
        <dbReference type="ARBA" id="ARBA00022801"/>
    </source>
</evidence>
<protein>
    <submittedName>
        <fullName evidence="3">N-acetylmuramoyl-L-alanine amidase</fullName>
        <ecNumber evidence="3">3.5.1.28</ecNumber>
    </submittedName>
</protein>
<feature type="domain" description="MurNAc-LAA" evidence="2">
    <location>
        <begin position="61"/>
        <end position="173"/>
    </location>
</feature>
<organism evidence="3 4">
    <name type="scientific">Pseudoleptotrichia goodfellowii F0264</name>
    <dbReference type="NCBI Taxonomy" id="596323"/>
    <lineage>
        <taxon>Bacteria</taxon>
        <taxon>Fusobacteriati</taxon>
        <taxon>Fusobacteriota</taxon>
        <taxon>Fusobacteriia</taxon>
        <taxon>Fusobacteriales</taxon>
        <taxon>Leptotrichiaceae</taxon>
        <taxon>Pseudoleptotrichia</taxon>
    </lineage>
</organism>
<gene>
    <name evidence="3" type="ORF">HMPREF0554_0813</name>
</gene>
<dbReference type="PANTHER" id="PTHR30404:SF0">
    <property type="entry name" value="N-ACETYLMURAMOYL-L-ALANINE AMIDASE AMIC"/>
    <property type="match status" value="1"/>
</dbReference>